<reference evidence="3" key="2">
    <citation type="submission" date="2013-04" db="EMBL/GenBank/DDBJ databases">
        <title>Genomic mechanisms accounting for the adaptation to parasitism in nematode-trapping fungi.</title>
        <authorList>
            <person name="Ahren D.G."/>
        </authorList>
    </citation>
    <scope>NUCLEOTIDE SEQUENCE [LARGE SCALE GENOMIC DNA]</scope>
    <source>
        <strain evidence="3">CBS 200.50</strain>
    </source>
</reference>
<feature type="compositionally biased region" description="Polar residues" evidence="1">
    <location>
        <begin position="19"/>
        <end position="31"/>
    </location>
</feature>
<feature type="region of interest" description="Disordered" evidence="1">
    <location>
        <begin position="542"/>
        <end position="563"/>
    </location>
</feature>
<dbReference type="Proteomes" id="UP000015100">
    <property type="component" value="Unassembled WGS sequence"/>
</dbReference>
<dbReference type="AlphaFoldDB" id="S7ZWP8"/>
<organism evidence="2 3">
    <name type="scientific">Dactylellina haptotyla (strain CBS 200.50)</name>
    <name type="common">Nematode-trapping fungus</name>
    <name type="synonym">Monacrosporium haptotylum</name>
    <dbReference type="NCBI Taxonomy" id="1284197"/>
    <lineage>
        <taxon>Eukaryota</taxon>
        <taxon>Fungi</taxon>
        <taxon>Dikarya</taxon>
        <taxon>Ascomycota</taxon>
        <taxon>Pezizomycotina</taxon>
        <taxon>Orbiliomycetes</taxon>
        <taxon>Orbiliales</taxon>
        <taxon>Orbiliaceae</taxon>
        <taxon>Dactylellina</taxon>
    </lineage>
</organism>
<feature type="compositionally biased region" description="Basic and acidic residues" evidence="1">
    <location>
        <begin position="1"/>
        <end position="16"/>
    </location>
</feature>
<dbReference type="EMBL" id="AQGS01001233">
    <property type="protein sequence ID" value="EPS35185.1"/>
    <property type="molecule type" value="Genomic_DNA"/>
</dbReference>
<dbReference type="OrthoDB" id="5413443at2759"/>
<feature type="compositionally biased region" description="Basic and acidic residues" evidence="1">
    <location>
        <begin position="554"/>
        <end position="563"/>
    </location>
</feature>
<evidence type="ECO:0000313" key="2">
    <source>
        <dbReference type="EMBL" id="EPS35185.1"/>
    </source>
</evidence>
<gene>
    <name evidence="2" type="ORF">H072_11559</name>
</gene>
<evidence type="ECO:0000313" key="3">
    <source>
        <dbReference type="Proteomes" id="UP000015100"/>
    </source>
</evidence>
<proteinExistence type="predicted"/>
<protein>
    <submittedName>
        <fullName evidence="2">Uncharacterized protein</fullName>
    </submittedName>
</protein>
<feature type="compositionally biased region" description="Basic and acidic residues" evidence="1">
    <location>
        <begin position="136"/>
        <end position="149"/>
    </location>
</feature>
<dbReference type="OMA" id="ICPRDRF"/>
<feature type="region of interest" description="Disordered" evidence="1">
    <location>
        <begin position="136"/>
        <end position="176"/>
    </location>
</feature>
<accession>S7ZWP8</accession>
<keyword evidence="3" id="KW-1185">Reference proteome</keyword>
<sequence>MPDTNQDVKDGTKEPDSVYNDQLSQLPQTSENIDEAIKRIKMMATERIRKKAAADRASLAAAKSADAFSMENASGVDINSLVALTSELNLGTDTVGAKAGVDIHTATIAAKSAHKDTAEPSEPQLAEEIDLISFSDDKPTGLKDGDKKYNGLKLENTNSTESNPEQPKPGTIVVPKPKPKVTIQKLPQTEDGFTPQPWVKRRYTISQLLLLGEVLPYIICPRDRFNVHTFSYDLVHIPGLGNESTGNLLVDHQILTLNLRTELIAFQFFTTYGYRYLERFKDPNHTLYVKGLWVEVRGSAGLRDHGGYRNAYRPTPYDTCVKLGLVREDQEAEILAAEQRNHTHQYSNNGHGGYRGRGNRGGRGSYRGNSYRGGHGNHFIAASSQQPLWKENMNVPLPTISFNSHSGQPASIVGNNVAEAIASEAGTLRGFSKSYAEIQVARTQIDQFAAMLGNGPANSEFGCVIEEAKENLGEKKAEVTNKWGDVYGYTVQEQNVERIKKPKGLAGATTTQEQQMQYIQYMLQTPLAPVLDTTHVSGSLTPSLQLAQRTPPGLHEDMNLDNK</sequence>
<dbReference type="HOGENOM" id="CLU_496976_0_0_1"/>
<name>S7ZWP8_DACHA</name>
<evidence type="ECO:0000256" key="1">
    <source>
        <dbReference type="SAM" id="MobiDB-lite"/>
    </source>
</evidence>
<reference evidence="2 3" key="1">
    <citation type="journal article" date="2013" name="PLoS Genet.">
        <title>Genomic mechanisms accounting for the adaptation to parasitism in nematode-trapping fungi.</title>
        <authorList>
            <person name="Meerupati T."/>
            <person name="Andersson K.M."/>
            <person name="Friman E."/>
            <person name="Kumar D."/>
            <person name="Tunlid A."/>
            <person name="Ahren D."/>
        </authorList>
    </citation>
    <scope>NUCLEOTIDE SEQUENCE [LARGE SCALE GENOMIC DNA]</scope>
    <source>
        <strain evidence="2 3">CBS 200.50</strain>
    </source>
</reference>
<comment type="caution">
    <text evidence="2">The sequence shown here is derived from an EMBL/GenBank/DDBJ whole genome shotgun (WGS) entry which is preliminary data.</text>
</comment>
<feature type="region of interest" description="Disordered" evidence="1">
    <location>
        <begin position="1"/>
        <end position="32"/>
    </location>
</feature>
<feature type="compositionally biased region" description="Polar residues" evidence="1">
    <location>
        <begin position="155"/>
        <end position="165"/>
    </location>
</feature>